<dbReference type="EMBL" id="GBEZ01017675">
    <property type="protein sequence ID" value="JAC68684.1"/>
    <property type="molecule type" value="Transcribed_RNA"/>
</dbReference>
<evidence type="ECO:0000259" key="7">
    <source>
        <dbReference type="Pfam" id="PF20649"/>
    </source>
</evidence>
<dbReference type="Pfam" id="PF20649">
    <property type="entry name" value="COG5_C"/>
    <property type="match status" value="1"/>
</dbReference>
<keyword evidence="4" id="KW-0472">Membrane</keyword>
<dbReference type="PANTHER" id="PTHR13228">
    <property type="entry name" value="CONSERVED OLIGOMERIC GOLGI COMPLEX COMPONENT 5"/>
    <property type="match status" value="1"/>
</dbReference>
<dbReference type="InterPro" id="IPR049176">
    <property type="entry name" value="COG5_N"/>
</dbReference>
<feature type="domain" description="Conserved oligomeric Golgi complex subunit 5 N-terminal" evidence="6">
    <location>
        <begin position="26"/>
        <end position="150"/>
    </location>
</feature>
<proteinExistence type="predicted"/>
<evidence type="ECO:0000256" key="1">
    <source>
        <dbReference type="ARBA" id="ARBA00004395"/>
    </source>
</evidence>
<evidence type="ECO:0000256" key="2">
    <source>
        <dbReference type="ARBA" id="ARBA00020974"/>
    </source>
</evidence>
<comment type="subcellular location">
    <subcellularLocation>
        <location evidence="1">Golgi apparatus membrane</location>
        <topology evidence="1">Peripheral membrane protein</topology>
    </subcellularLocation>
</comment>
<protein>
    <recommendedName>
        <fullName evidence="2">Conserved oligomeric Golgi complex subunit 5</fullName>
    </recommendedName>
</protein>
<name>A0A061QRR0_9CHLO</name>
<accession>A0A061QRR0</accession>
<keyword evidence="5" id="KW-0175">Coiled coil</keyword>
<dbReference type="GO" id="GO:0017119">
    <property type="term" value="C:Golgi transport complex"/>
    <property type="evidence" value="ECO:0007669"/>
    <property type="project" value="InterPro"/>
</dbReference>
<dbReference type="GO" id="GO:0000139">
    <property type="term" value="C:Golgi membrane"/>
    <property type="evidence" value="ECO:0007669"/>
    <property type="project" value="UniProtKB-SubCell"/>
</dbReference>
<keyword evidence="3" id="KW-0333">Golgi apparatus</keyword>
<gene>
    <name evidence="8" type="ORF">TSPGSL018_27138</name>
    <name evidence="9" type="ORF">TSPGSL018_8142</name>
</gene>
<dbReference type="GO" id="GO:0006891">
    <property type="term" value="P:intra-Golgi vesicle-mediated transport"/>
    <property type="evidence" value="ECO:0007669"/>
    <property type="project" value="InterPro"/>
</dbReference>
<dbReference type="InterPro" id="IPR019465">
    <property type="entry name" value="Cog5"/>
</dbReference>
<evidence type="ECO:0000256" key="4">
    <source>
        <dbReference type="ARBA" id="ARBA00023136"/>
    </source>
</evidence>
<evidence type="ECO:0000256" key="3">
    <source>
        <dbReference type="ARBA" id="ARBA00023034"/>
    </source>
</evidence>
<dbReference type="PANTHER" id="PTHR13228:SF3">
    <property type="entry name" value="CONSERVED OLIGOMERIC GOLGI COMPLEX SUBUNIT 5"/>
    <property type="match status" value="1"/>
</dbReference>
<dbReference type="Pfam" id="PF10392">
    <property type="entry name" value="COG5_N"/>
    <property type="match status" value="1"/>
</dbReference>
<evidence type="ECO:0000313" key="8">
    <source>
        <dbReference type="EMBL" id="JAC61109.1"/>
    </source>
</evidence>
<evidence type="ECO:0000259" key="6">
    <source>
        <dbReference type="Pfam" id="PF10392"/>
    </source>
</evidence>
<dbReference type="AlphaFoldDB" id="A0A061QRR0"/>
<evidence type="ECO:0000313" key="9">
    <source>
        <dbReference type="EMBL" id="JAC68684.1"/>
    </source>
</evidence>
<feature type="coiled-coil region" evidence="5">
    <location>
        <begin position="46"/>
        <end position="73"/>
    </location>
</feature>
<reference evidence="8" key="1">
    <citation type="submission" date="2014-05" db="EMBL/GenBank/DDBJ databases">
        <title>The transcriptome of the halophilic microalga Tetraselmis sp. GSL018 isolated from the Great Salt Lake, Utah.</title>
        <authorList>
            <person name="Jinkerson R.E."/>
            <person name="D'Adamo S."/>
            <person name="Posewitz M.C."/>
        </authorList>
    </citation>
    <scope>NUCLEOTIDE SEQUENCE</scope>
    <source>
        <strain evidence="8">GSL018</strain>
    </source>
</reference>
<dbReference type="InterPro" id="IPR048485">
    <property type="entry name" value="COG5_helical"/>
</dbReference>
<dbReference type="EMBL" id="GBEZ01026051">
    <property type="protein sequence ID" value="JAC61109.1"/>
    <property type="molecule type" value="Transcribed_RNA"/>
</dbReference>
<evidence type="ECO:0000256" key="5">
    <source>
        <dbReference type="SAM" id="Coils"/>
    </source>
</evidence>
<organism evidence="8">
    <name type="scientific">Tetraselmis sp. GSL018</name>
    <dbReference type="NCBI Taxonomy" id="582737"/>
    <lineage>
        <taxon>Eukaryota</taxon>
        <taxon>Viridiplantae</taxon>
        <taxon>Chlorophyta</taxon>
        <taxon>core chlorophytes</taxon>
        <taxon>Chlorodendrophyceae</taxon>
        <taxon>Chlorodendrales</taxon>
        <taxon>Chlorodendraceae</taxon>
        <taxon>Tetraselmis</taxon>
    </lineage>
</organism>
<feature type="domain" description="Conserved oligomeric Golgi complex subunit 5 helical" evidence="7">
    <location>
        <begin position="186"/>
        <end position="390"/>
    </location>
</feature>
<sequence length="795" mass="85754">MGRGAEGSVDRGSTPASLLVQERFRPFLEDDFDPSTFASATLARSASSAMEQVQELQGGIQQLQQQIREEVNAKYDELVSHSCKLRESEASLQGVRLSVESLKSAILRVGDEIQEPFESVQSRTHQLNNLLHTSDLLRHILQRIKITAKLRQQMLPADSKQGAATDLAKAAKFLTDAKAVGEEVDLAGLDILATDDEFLAQAELDLTRQAEAVLAKGMSSLSQAEVGSALQVYHNLNRLRDAVYHLISQYTASLSKTLDEALDLRRINASLRASQAPSSGSPSLGGASAVADEMWARIGRFGEELHSSAVAVWHLQRVLAKKRDPLSHQCFEDVVRVDGAPQLVQRFWSEVHEIMRGRLSAASKPPGGGRDPIRDTLGQSYPRLASMLEGTLLRLVRDTDIKGTAPAAGPDARDELLAATGPFFDAYLSGAKRRLSEAVSTAFPGGSGRPVPSAAEVQKLVGRLYDELKSASGSESLSIAVGARVGEVLADLAERAAHMAAAGPELRQLGGPAGPSQQRNIALCNSLQEVHRAVTGLMPRLPHPVGDALRSPLDAVRGAAVECVAPIFRRAVEDAEKLILSIHQESFGQAEGNYETATSPFVSDLSKSLSSLRTEILSRFSPPPSAGSQTFASALVQRMASRILVYFVRHASMIRLLGHAGKLRLTKDMAELEAAVNHSLLPVQQLGIPYRMLRAFRPLLFQESASLEGSALLKELPAPVVLHHLCSRAGPSVRTPMEQGGLTPSQWSLWLDQHSGAEAVSRFASALKDCEPAAEDDPEGVVPLMVRICDSHLGK</sequence>